<dbReference type="Proteomes" id="UP000824533">
    <property type="component" value="Linkage Group LG04"/>
</dbReference>
<organism evidence="1 2">
    <name type="scientific">Dendrolimus kikuchii</name>
    <dbReference type="NCBI Taxonomy" id="765133"/>
    <lineage>
        <taxon>Eukaryota</taxon>
        <taxon>Metazoa</taxon>
        <taxon>Ecdysozoa</taxon>
        <taxon>Arthropoda</taxon>
        <taxon>Hexapoda</taxon>
        <taxon>Insecta</taxon>
        <taxon>Pterygota</taxon>
        <taxon>Neoptera</taxon>
        <taxon>Endopterygota</taxon>
        <taxon>Lepidoptera</taxon>
        <taxon>Glossata</taxon>
        <taxon>Ditrysia</taxon>
        <taxon>Bombycoidea</taxon>
        <taxon>Lasiocampidae</taxon>
        <taxon>Dendrolimus</taxon>
    </lineage>
</organism>
<evidence type="ECO:0000313" key="2">
    <source>
        <dbReference type="Proteomes" id="UP000824533"/>
    </source>
</evidence>
<protein>
    <submittedName>
        <fullName evidence="1">Uncharacterized protein</fullName>
    </submittedName>
</protein>
<comment type="caution">
    <text evidence="1">The sequence shown here is derived from an EMBL/GenBank/DDBJ whole genome shotgun (WGS) entry which is preliminary data.</text>
</comment>
<gene>
    <name evidence="1" type="ORF">K1T71_002415</name>
</gene>
<sequence>MDLCKMQISKLDGTNWVPWKYRMSALLRGIDSLLDIIEGRIRKPVRPVVVDNEVDGAAVLADFNKKLNEDVTLSLLKLSENYIVAFYFLLISTTHSKSFTRHLAYITPGIVCTQPGTLNGEARSWRIRMAERVTQR</sequence>
<reference evidence="1 2" key="1">
    <citation type="journal article" date="2021" name="Front. Genet.">
        <title>Chromosome-Level Genome Assembly Reveals Significant Gene Expansion in the Toll and IMD Signaling Pathways of Dendrolimus kikuchii.</title>
        <authorList>
            <person name="Zhou J."/>
            <person name="Wu P."/>
            <person name="Xiong Z."/>
            <person name="Liu N."/>
            <person name="Zhao N."/>
            <person name="Ji M."/>
            <person name="Qiu Y."/>
            <person name="Yang B."/>
        </authorList>
    </citation>
    <scope>NUCLEOTIDE SEQUENCE [LARGE SCALE GENOMIC DNA]</scope>
    <source>
        <strain evidence="1">Ann1</strain>
    </source>
</reference>
<accession>A0ACC1DDK2</accession>
<proteinExistence type="predicted"/>
<keyword evidence="2" id="KW-1185">Reference proteome</keyword>
<evidence type="ECO:0000313" key="1">
    <source>
        <dbReference type="EMBL" id="KAJ0181693.1"/>
    </source>
</evidence>
<dbReference type="EMBL" id="CM034390">
    <property type="protein sequence ID" value="KAJ0181693.1"/>
    <property type="molecule type" value="Genomic_DNA"/>
</dbReference>
<name>A0ACC1DDK2_9NEOP</name>